<proteinExistence type="predicted"/>
<name>A9D2J6_9GAMM</name>
<dbReference type="EMBL" id="ABIC01000007">
    <property type="protein sequence ID" value="EDQ01820.1"/>
    <property type="molecule type" value="Genomic_DNA"/>
</dbReference>
<evidence type="ECO:0000313" key="1">
    <source>
        <dbReference type="EMBL" id="EDQ01820.1"/>
    </source>
</evidence>
<evidence type="ECO:0000313" key="2">
    <source>
        <dbReference type="Proteomes" id="UP000005839"/>
    </source>
</evidence>
<dbReference type="AlphaFoldDB" id="A9D2J6"/>
<accession>A9D2J6</accession>
<sequence length="32" mass="3476">MLALALANKIKLLSEERQTYIKAPGIEGFGEA</sequence>
<organism evidence="1 2">
    <name type="scientific">Shewanella benthica KT99</name>
    <dbReference type="NCBI Taxonomy" id="314608"/>
    <lineage>
        <taxon>Bacteria</taxon>
        <taxon>Pseudomonadati</taxon>
        <taxon>Pseudomonadota</taxon>
        <taxon>Gammaproteobacteria</taxon>
        <taxon>Alteromonadales</taxon>
        <taxon>Shewanellaceae</taxon>
        <taxon>Shewanella</taxon>
    </lineage>
</organism>
<reference evidence="1 2" key="1">
    <citation type="submission" date="2007-10" db="EMBL/GenBank/DDBJ databases">
        <authorList>
            <person name="Yayanos A."/>
            <person name="Ferriera S."/>
            <person name="Johnson J."/>
            <person name="Kravitz S."/>
            <person name="Halpern A."/>
            <person name="Remington K."/>
            <person name="Beeson K."/>
            <person name="Tran B."/>
            <person name="Rogers Y.-H."/>
            <person name="Friedman R."/>
            <person name="Venter J.C."/>
        </authorList>
    </citation>
    <scope>NUCLEOTIDE SEQUENCE [LARGE SCALE GENOMIC DNA]</scope>
    <source>
        <strain evidence="1 2">KT99</strain>
    </source>
</reference>
<dbReference type="Proteomes" id="UP000005839">
    <property type="component" value="Unassembled WGS sequence"/>
</dbReference>
<protein>
    <submittedName>
        <fullName evidence="1">Uncharacterized protein</fullName>
    </submittedName>
</protein>
<gene>
    <name evidence="1" type="ORF">KT99_04434</name>
</gene>
<comment type="caution">
    <text evidence="1">The sequence shown here is derived from an EMBL/GenBank/DDBJ whole genome shotgun (WGS) entry which is preliminary data.</text>
</comment>
<keyword evidence="2" id="KW-1185">Reference proteome</keyword>